<feature type="binding site" evidence="5">
    <location>
        <begin position="389"/>
        <end position="390"/>
    </location>
    <ligand>
        <name>FMN</name>
        <dbReference type="ChEBI" id="CHEBI:58210"/>
    </ligand>
</feature>
<dbReference type="Proteomes" id="UP000293995">
    <property type="component" value="Chromosome"/>
</dbReference>
<dbReference type="PIRSF" id="PIRSF000138">
    <property type="entry name" value="Al-hdrx_acd_dh"/>
    <property type="match status" value="1"/>
</dbReference>
<feature type="binding site" evidence="5">
    <location>
        <position position="164"/>
    </location>
    <ligand>
        <name>glyoxylate</name>
        <dbReference type="ChEBI" id="CHEBI:36655"/>
    </ligand>
</feature>
<feature type="binding site" evidence="5">
    <location>
        <begin position="366"/>
        <end position="370"/>
    </location>
    <ligand>
        <name>FMN</name>
        <dbReference type="ChEBI" id="CHEBI:58210"/>
    </ligand>
</feature>
<feature type="binding site" evidence="5">
    <location>
        <position position="190"/>
    </location>
    <ligand>
        <name>FMN</name>
        <dbReference type="ChEBI" id="CHEBI:58210"/>
    </ligand>
</feature>
<keyword evidence="8" id="KW-1185">Reference proteome</keyword>
<feature type="domain" description="FMN hydroxy acid dehydrogenase" evidence="6">
    <location>
        <begin position="32"/>
        <end position="438"/>
    </location>
</feature>
<dbReference type="SUPFAM" id="SSF51395">
    <property type="entry name" value="FMN-linked oxidoreductases"/>
    <property type="match status" value="1"/>
</dbReference>
<evidence type="ECO:0000256" key="5">
    <source>
        <dbReference type="PIRSR" id="PIRSR000138-2"/>
    </source>
</evidence>
<evidence type="ECO:0000313" key="8">
    <source>
        <dbReference type="Proteomes" id="UP000293995"/>
    </source>
</evidence>
<feature type="binding site" evidence="5">
    <location>
        <position position="162"/>
    </location>
    <ligand>
        <name>FMN</name>
        <dbReference type="ChEBI" id="CHEBI:58210"/>
    </ligand>
</feature>
<accession>A0A4P6EDW6</accession>
<dbReference type="Gene3D" id="3.20.20.70">
    <property type="entry name" value="Aldolase class I"/>
    <property type="match status" value="1"/>
</dbReference>
<gene>
    <name evidence="7" type="ORF">ET475_04200</name>
</gene>
<keyword evidence="5" id="KW-0288">FMN</keyword>
<dbReference type="PROSITE" id="PS00557">
    <property type="entry name" value="FMN_HYDROXY_ACID_DH_1"/>
    <property type="match status" value="1"/>
</dbReference>
<evidence type="ECO:0000256" key="3">
    <source>
        <dbReference type="ARBA" id="ARBA00024042"/>
    </source>
</evidence>
<comment type="similarity">
    <text evidence="3">Belongs to the FMN-dependent alpha-hydroxy acid dehydrogenase family.</text>
</comment>
<sequence length="438" mass="45745">MSTVAPEDPAAATRGIGRKTQSDIYRAGISGARPVVPADPGRLEAAARKALSAEAFAYVAGGAGAERTVAANRAAFDRWQVWPRPLRDVSARDLSTSFLGVHRPHPLLLAPLGVMELVHRDADLAIARAAASLGLPHVLSNQASFPMEEIRDAAPGAARMFQLYWSSSDDLNASLLRRAEASGCEAIVVTVDTHLLGWRTRDLDLAYLPFTRGLGIAQYTSDPVFQQLVRERASAAGPAESVRITPKAIAAGVSIARKGAALTGAGLRDSLRSPLPRAAVETFLDVFSTPALTWDDLARAREWTTLPIIVKGIVHPDDAVRAVDAGADGVWISNHGGRQIDASVPTLAVLPDIADRIAGRVPIVFDSGVRGGADAFIALALGATMVALGRPYAFGLAVAGEAGVAAVVRNVLAELDITLGLAGITAVADVGRGGLRAV</sequence>
<keyword evidence="2" id="KW-0560">Oxidoreductase</keyword>
<feature type="binding site" evidence="5">
    <location>
        <begin position="111"/>
        <end position="113"/>
    </location>
    <ligand>
        <name>FMN</name>
        <dbReference type="ChEBI" id="CHEBI:58210"/>
    </ligand>
</feature>
<dbReference type="EMBL" id="CP035494">
    <property type="protein sequence ID" value="QAY59269.1"/>
    <property type="molecule type" value="Genomic_DNA"/>
</dbReference>
<feature type="binding site" evidence="5">
    <location>
        <position position="335"/>
    </location>
    <ligand>
        <name>glyoxylate</name>
        <dbReference type="ChEBI" id="CHEBI:36655"/>
    </ligand>
</feature>
<reference evidence="7 8" key="1">
    <citation type="submission" date="2019-01" db="EMBL/GenBank/DDBJ databases">
        <title>Genome sequencing of strain DFW100M-13.</title>
        <authorList>
            <person name="Heo J."/>
            <person name="Kim S.-J."/>
            <person name="Kim J.-S."/>
            <person name="Hong S.-B."/>
            <person name="Kwon S.-W."/>
        </authorList>
    </citation>
    <scope>NUCLEOTIDE SEQUENCE [LARGE SCALE GENOMIC DNA]</scope>
    <source>
        <strain evidence="7 8">DFW100M-13</strain>
    </source>
</reference>
<evidence type="ECO:0000313" key="7">
    <source>
        <dbReference type="EMBL" id="QAY59269.1"/>
    </source>
</evidence>
<dbReference type="InterPro" id="IPR037396">
    <property type="entry name" value="FMN_HAD"/>
</dbReference>
<feature type="binding site" evidence="5">
    <location>
        <position position="338"/>
    </location>
    <ligand>
        <name>glyoxylate</name>
        <dbReference type="ChEBI" id="CHEBI:36655"/>
    </ligand>
</feature>
<dbReference type="RefSeq" id="WP_129386310.1">
    <property type="nucleotide sequence ID" value="NZ_CP035494.1"/>
</dbReference>
<dbReference type="InterPro" id="IPR012133">
    <property type="entry name" value="Alpha-hydoxy_acid_DH_FMN"/>
</dbReference>
<feature type="binding site" evidence="5">
    <location>
        <position position="58"/>
    </location>
    <ligand>
        <name>glyoxylate</name>
        <dbReference type="ChEBI" id="CHEBI:36655"/>
    </ligand>
</feature>
<dbReference type="AlphaFoldDB" id="A0A4P6EDW6"/>
<feature type="active site" description="Proton acceptor" evidence="4">
    <location>
        <position position="335"/>
    </location>
</feature>
<dbReference type="KEGG" id="mprt:ET475_04200"/>
<dbReference type="PROSITE" id="PS51349">
    <property type="entry name" value="FMN_HYDROXY_ACID_DH_2"/>
    <property type="match status" value="1"/>
</dbReference>
<dbReference type="OrthoDB" id="9770452at2"/>
<evidence type="ECO:0000259" key="6">
    <source>
        <dbReference type="PROSITE" id="PS51349"/>
    </source>
</evidence>
<feature type="binding site" evidence="5">
    <location>
        <position position="199"/>
    </location>
    <ligand>
        <name>glyoxylate</name>
        <dbReference type="ChEBI" id="CHEBI:36655"/>
    </ligand>
</feature>
<dbReference type="PANTHER" id="PTHR10578">
    <property type="entry name" value="S -2-HYDROXY-ACID OXIDASE-RELATED"/>
    <property type="match status" value="1"/>
</dbReference>
<evidence type="ECO:0000256" key="2">
    <source>
        <dbReference type="ARBA" id="ARBA00023002"/>
    </source>
</evidence>
<dbReference type="InterPro" id="IPR000262">
    <property type="entry name" value="FMN-dep_DH"/>
</dbReference>
<dbReference type="InterPro" id="IPR013785">
    <property type="entry name" value="Aldolase_TIM"/>
</dbReference>
<keyword evidence="7" id="KW-0503">Monooxygenase</keyword>
<organism evidence="7 8">
    <name type="scientific">Microbacterium protaetiae</name>
    <dbReference type="NCBI Taxonomy" id="2509458"/>
    <lineage>
        <taxon>Bacteria</taxon>
        <taxon>Bacillati</taxon>
        <taxon>Actinomycetota</taxon>
        <taxon>Actinomycetes</taxon>
        <taxon>Micrococcales</taxon>
        <taxon>Microbacteriaceae</taxon>
        <taxon>Microbacterium</taxon>
    </lineage>
</organism>
<dbReference type="PANTHER" id="PTHR10578:SF143">
    <property type="entry name" value="FMN-DEPENDENT ALPHA-HYDROXY ACID DEHYDROGENASE PB1A11.03"/>
    <property type="match status" value="1"/>
</dbReference>
<dbReference type="InterPro" id="IPR008259">
    <property type="entry name" value="FMN_hydac_DH_AS"/>
</dbReference>
<protein>
    <submittedName>
        <fullName evidence="7">Lactate 2-monooxygenase</fullName>
    </submittedName>
</protein>
<keyword evidence="5" id="KW-0285">Flavoprotein</keyword>
<evidence type="ECO:0000256" key="1">
    <source>
        <dbReference type="ARBA" id="ARBA00001917"/>
    </source>
</evidence>
<dbReference type="GO" id="GO:0010181">
    <property type="term" value="F:FMN binding"/>
    <property type="evidence" value="ECO:0007669"/>
    <property type="project" value="InterPro"/>
</dbReference>
<dbReference type="GO" id="GO:0004497">
    <property type="term" value="F:monooxygenase activity"/>
    <property type="evidence" value="ECO:0007669"/>
    <property type="project" value="UniProtKB-KW"/>
</dbReference>
<comment type="cofactor">
    <cofactor evidence="1">
        <name>FMN</name>
        <dbReference type="ChEBI" id="CHEBI:58210"/>
    </cofactor>
</comment>
<proteinExistence type="inferred from homology"/>
<evidence type="ECO:0000256" key="4">
    <source>
        <dbReference type="PIRSR" id="PIRSR000138-1"/>
    </source>
</evidence>
<dbReference type="Pfam" id="PF01070">
    <property type="entry name" value="FMN_dh"/>
    <property type="match status" value="1"/>
</dbReference>
<feature type="binding site" evidence="5">
    <location>
        <position position="311"/>
    </location>
    <ligand>
        <name>FMN</name>
        <dbReference type="ChEBI" id="CHEBI:58210"/>
    </ligand>
</feature>
<feature type="binding site" evidence="5">
    <location>
        <position position="333"/>
    </location>
    <ligand>
        <name>FMN</name>
        <dbReference type="ChEBI" id="CHEBI:58210"/>
    </ligand>
</feature>
<feature type="binding site" evidence="5">
    <location>
        <position position="140"/>
    </location>
    <ligand>
        <name>FMN</name>
        <dbReference type="ChEBI" id="CHEBI:58210"/>
    </ligand>
</feature>
<name>A0A4P6EDW6_9MICO</name>